<dbReference type="PANTHER" id="PTHR30537">
    <property type="entry name" value="HTH-TYPE TRANSCRIPTIONAL REGULATOR"/>
    <property type="match status" value="1"/>
</dbReference>
<dbReference type="Pfam" id="PF03466">
    <property type="entry name" value="LysR_substrate"/>
    <property type="match status" value="1"/>
</dbReference>
<dbReference type="GO" id="GO:0043565">
    <property type="term" value="F:sequence-specific DNA binding"/>
    <property type="evidence" value="ECO:0007669"/>
    <property type="project" value="TreeGrafter"/>
</dbReference>
<dbReference type="InterPro" id="IPR036388">
    <property type="entry name" value="WH-like_DNA-bd_sf"/>
</dbReference>
<evidence type="ECO:0000256" key="4">
    <source>
        <dbReference type="ARBA" id="ARBA00023163"/>
    </source>
</evidence>
<protein>
    <submittedName>
        <fullName evidence="6">LysR family transcriptional regulator</fullName>
    </submittedName>
</protein>
<proteinExistence type="inferred from homology"/>
<dbReference type="PANTHER" id="PTHR30537:SF26">
    <property type="entry name" value="GLYCINE CLEAVAGE SYSTEM TRANSCRIPTIONAL ACTIVATOR"/>
    <property type="match status" value="1"/>
</dbReference>
<dbReference type="RefSeq" id="WP_089074462.1">
    <property type="nucleotide sequence ID" value="NZ_CBCSAM010000008.1"/>
</dbReference>
<dbReference type="KEGG" id="pmai:CF386_10900"/>
<dbReference type="EMBL" id="CP022356">
    <property type="protein sequence ID" value="ASK79554.1"/>
    <property type="molecule type" value="Genomic_DNA"/>
</dbReference>
<dbReference type="GO" id="GO:0006351">
    <property type="term" value="P:DNA-templated transcription"/>
    <property type="evidence" value="ECO:0007669"/>
    <property type="project" value="TreeGrafter"/>
</dbReference>
<dbReference type="SUPFAM" id="SSF46785">
    <property type="entry name" value="Winged helix' DNA-binding domain"/>
    <property type="match status" value="1"/>
</dbReference>
<dbReference type="SUPFAM" id="SSF53850">
    <property type="entry name" value="Periplasmic binding protein-like II"/>
    <property type="match status" value="1"/>
</dbReference>
<keyword evidence="7" id="KW-1185">Reference proteome</keyword>
<evidence type="ECO:0000313" key="7">
    <source>
        <dbReference type="Proteomes" id="UP000242175"/>
    </source>
</evidence>
<sequence length="300" mass="34656">MKKLPPLKAIPVFVEVAENLSFSKAADKLFVTHSAVSQNIKQLESFFDKKLFNRENKVISLTEFGERFYLKARESIRILEEATKFELKKINEINIQCISSLAIKWLIPIFPEMKQAFPDLNIKITTPMHDYYTAGDTSKPSSKEVILNSDISILYGKKEDFEQVNSKLFFEDELILVCAPSVAQHNNLQNILNKYPKIVVDVPFREDDWAFWSANMELLETPEDNNILFQTSLQAIQAAIAGLGIFVTHKAFVIDELKNGLLINLNTKKIVPDYHYYLIMDTENRQKKTLELVEWLYQKV</sequence>
<reference evidence="6 7" key="1">
    <citation type="journal article" date="2016" name="Int. J. Syst. Evol. Microbiol.">
        <title>Paraphotobacterium marinum gen. nov., sp. nov., a member of the family Vibrionaceae, isolated from surface seawater.</title>
        <authorList>
            <person name="Huang Z."/>
            <person name="Dong C."/>
            <person name="Shao Z."/>
        </authorList>
    </citation>
    <scope>NUCLEOTIDE SEQUENCE [LARGE SCALE GENOMIC DNA]</scope>
    <source>
        <strain evidence="6 7">NSCS20N07D</strain>
    </source>
</reference>
<dbReference type="Pfam" id="PF00126">
    <property type="entry name" value="HTH_1"/>
    <property type="match status" value="1"/>
</dbReference>
<dbReference type="InterPro" id="IPR000847">
    <property type="entry name" value="LysR_HTH_N"/>
</dbReference>
<comment type="similarity">
    <text evidence="1">Belongs to the LysR transcriptional regulatory family.</text>
</comment>
<keyword evidence="3" id="KW-0238">DNA-binding</keyword>
<keyword evidence="2" id="KW-0805">Transcription regulation</keyword>
<evidence type="ECO:0000256" key="2">
    <source>
        <dbReference type="ARBA" id="ARBA00023015"/>
    </source>
</evidence>
<dbReference type="InterPro" id="IPR058163">
    <property type="entry name" value="LysR-type_TF_proteobact-type"/>
</dbReference>
<dbReference type="PROSITE" id="PS50931">
    <property type="entry name" value="HTH_LYSR"/>
    <property type="match status" value="1"/>
</dbReference>
<name>A0A220VGN1_9GAMM</name>
<organism evidence="6 7">
    <name type="scientific">Paraphotobacterium marinum</name>
    <dbReference type="NCBI Taxonomy" id="1755811"/>
    <lineage>
        <taxon>Bacteria</taxon>
        <taxon>Pseudomonadati</taxon>
        <taxon>Pseudomonadota</taxon>
        <taxon>Gammaproteobacteria</taxon>
        <taxon>Vibrionales</taxon>
        <taxon>Vibrionaceae</taxon>
        <taxon>Paraphotobacterium</taxon>
    </lineage>
</organism>
<evidence type="ECO:0000313" key="6">
    <source>
        <dbReference type="EMBL" id="ASK79554.1"/>
    </source>
</evidence>
<dbReference type="InterPro" id="IPR005119">
    <property type="entry name" value="LysR_subst-bd"/>
</dbReference>
<dbReference type="OrthoDB" id="5526340at2"/>
<dbReference type="Proteomes" id="UP000242175">
    <property type="component" value="Chromosome small"/>
</dbReference>
<dbReference type="FunFam" id="1.10.10.10:FF:000001">
    <property type="entry name" value="LysR family transcriptional regulator"/>
    <property type="match status" value="1"/>
</dbReference>
<keyword evidence="4" id="KW-0804">Transcription</keyword>
<accession>A0A220VGN1</accession>
<dbReference type="Gene3D" id="3.40.190.10">
    <property type="entry name" value="Periplasmic binding protein-like II"/>
    <property type="match status" value="2"/>
</dbReference>
<dbReference type="PRINTS" id="PR00039">
    <property type="entry name" value="HTHLYSR"/>
</dbReference>
<gene>
    <name evidence="6" type="ORF">CF386_10900</name>
</gene>
<dbReference type="InterPro" id="IPR036390">
    <property type="entry name" value="WH_DNA-bd_sf"/>
</dbReference>
<feature type="domain" description="HTH lysR-type" evidence="5">
    <location>
        <begin position="5"/>
        <end position="62"/>
    </location>
</feature>
<dbReference type="AlphaFoldDB" id="A0A220VGN1"/>
<evidence type="ECO:0000256" key="1">
    <source>
        <dbReference type="ARBA" id="ARBA00009437"/>
    </source>
</evidence>
<evidence type="ECO:0000256" key="3">
    <source>
        <dbReference type="ARBA" id="ARBA00023125"/>
    </source>
</evidence>
<evidence type="ECO:0000259" key="5">
    <source>
        <dbReference type="PROSITE" id="PS50931"/>
    </source>
</evidence>
<dbReference type="Gene3D" id="1.10.10.10">
    <property type="entry name" value="Winged helix-like DNA-binding domain superfamily/Winged helix DNA-binding domain"/>
    <property type="match status" value="1"/>
</dbReference>
<dbReference type="GO" id="GO:0003700">
    <property type="term" value="F:DNA-binding transcription factor activity"/>
    <property type="evidence" value="ECO:0007669"/>
    <property type="project" value="InterPro"/>
</dbReference>